<name>A0A136J605_9PEZI</name>
<keyword evidence="12" id="KW-1185">Reference proteome</keyword>
<dbReference type="SUPFAM" id="SSF53335">
    <property type="entry name" value="S-adenosyl-L-methionine-dependent methyltransferases"/>
    <property type="match status" value="1"/>
</dbReference>
<keyword evidence="7 10" id="KW-0949">S-adenosyl-L-methionine</keyword>
<dbReference type="OrthoDB" id="203237at2759"/>
<evidence type="ECO:0000256" key="1">
    <source>
        <dbReference type="ARBA" id="ARBA00000724"/>
    </source>
</evidence>
<evidence type="ECO:0000256" key="5">
    <source>
        <dbReference type="ARBA" id="ARBA00022603"/>
    </source>
</evidence>
<evidence type="ECO:0000313" key="11">
    <source>
        <dbReference type="EMBL" id="KXJ92426.1"/>
    </source>
</evidence>
<organism evidence="11 12">
    <name type="scientific">Microdochium bolleyi</name>
    <dbReference type="NCBI Taxonomy" id="196109"/>
    <lineage>
        <taxon>Eukaryota</taxon>
        <taxon>Fungi</taxon>
        <taxon>Dikarya</taxon>
        <taxon>Ascomycota</taxon>
        <taxon>Pezizomycotina</taxon>
        <taxon>Sordariomycetes</taxon>
        <taxon>Xylariomycetidae</taxon>
        <taxon>Xylariales</taxon>
        <taxon>Microdochiaceae</taxon>
        <taxon>Microdochium</taxon>
    </lineage>
</organism>
<keyword evidence="5 11" id="KW-0489">Methyltransferase</keyword>
<dbReference type="AlphaFoldDB" id="A0A136J605"/>
<dbReference type="FunCoup" id="A0A136J605">
    <property type="interactions" value="532"/>
</dbReference>
<evidence type="ECO:0000256" key="2">
    <source>
        <dbReference type="ARBA" id="ARBA00010703"/>
    </source>
</evidence>
<accession>A0A136J605</accession>
<dbReference type="InterPro" id="IPR029063">
    <property type="entry name" value="SAM-dependent_MTases_sf"/>
</dbReference>
<dbReference type="EMBL" id="KQ964249">
    <property type="protein sequence ID" value="KXJ92426.1"/>
    <property type="molecule type" value="Genomic_DNA"/>
</dbReference>
<dbReference type="InParanoid" id="A0A136J605"/>
<dbReference type="GO" id="GO:0018423">
    <property type="term" value="F:protein C-terminal leucine carboxyl O-methyltransferase activity"/>
    <property type="evidence" value="ECO:0007669"/>
    <property type="project" value="UniProtKB-EC"/>
</dbReference>
<evidence type="ECO:0000256" key="7">
    <source>
        <dbReference type="ARBA" id="ARBA00022691"/>
    </source>
</evidence>
<sequence length="228" mass="25848">MFAQGQQHRLIYHEIDFPATSGKKLQLVQAVPALRAILPDVQGTEHEWSSANLPNGCQYWCHGVDLRELPATDSVKSLQGMRADVPTLVVSECCLCYLEVGDATAVVKHFTDKIHDLSLILYEPILPHDAFGQQMVSNLAARRLRMPTVQTYVDSQRQQKRLRDAGFEQARGMTIGEVWKNWTPPDEKTRVDSLEGLDEVEEWDLLASHYMLAWGWRGTGFGGWSRQQ</sequence>
<evidence type="ECO:0000256" key="9">
    <source>
        <dbReference type="ARBA" id="ARBA00032526"/>
    </source>
</evidence>
<dbReference type="Gene3D" id="3.40.50.150">
    <property type="entry name" value="Vaccinia Virus protein VP39"/>
    <property type="match status" value="1"/>
</dbReference>
<dbReference type="Proteomes" id="UP000070501">
    <property type="component" value="Unassembled WGS sequence"/>
</dbReference>
<evidence type="ECO:0000256" key="4">
    <source>
        <dbReference type="ARBA" id="ARBA00017497"/>
    </source>
</evidence>
<comment type="catalytic activity">
    <reaction evidence="1">
        <text>[phosphatase 2A protein]-C-terminal L-leucine + S-adenosyl-L-methionine = [phosphatase 2A protein]-C-terminal L-leucine methyl ester + S-adenosyl-L-homocysteine</text>
        <dbReference type="Rhea" id="RHEA:48544"/>
        <dbReference type="Rhea" id="RHEA-COMP:12134"/>
        <dbReference type="Rhea" id="RHEA-COMP:12135"/>
        <dbReference type="ChEBI" id="CHEBI:57856"/>
        <dbReference type="ChEBI" id="CHEBI:59789"/>
        <dbReference type="ChEBI" id="CHEBI:90516"/>
        <dbReference type="ChEBI" id="CHEBI:90517"/>
        <dbReference type="EC" id="2.1.1.233"/>
    </reaction>
</comment>
<reference evidence="12" key="1">
    <citation type="submission" date="2016-02" db="EMBL/GenBank/DDBJ databases">
        <title>Draft genome sequence of Microdochium bolleyi, a fungal endophyte of beachgrass.</title>
        <authorList>
            <consortium name="DOE Joint Genome Institute"/>
            <person name="David A.S."/>
            <person name="May G."/>
            <person name="Haridas S."/>
            <person name="Lim J."/>
            <person name="Wang M."/>
            <person name="Labutti K."/>
            <person name="Lipzen A."/>
            <person name="Barry K."/>
            <person name="Grigoriev I.V."/>
        </authorList>
    </citation>
    <scope>NUCLEOTIDE SEQUENCE [LARGE SCALE GENOMIC DNA]</scope>
    <source>
        <strain evidence="12">J235TASD1</strain>
    </source>
</reference>
<evidence type="ECO:0000256" key="6">
    <source>
        <dbReference type="ARBA" id="ARBA00022679"/>
    </source>
</evidence>
<evidence type="ECO:0000256" key="3">
    <source>
        <dbReference type="ARBA" id="ARBA00012834"/>
    </source>
</evidence>
<proteinExistence type="inferred from homology"/>
<gene>
    <name evidence="11" type="ORF">Micbo1qcDRAFT_162699</name>
</gene>
<dbReference type="InterPro" id="IPR016651">
    <property type="entry name" value="LCMT1"/>
</dbReference>
<dbReference type="InterPro" id="IPR007213">
    <property type="entry name" value="Ppm1/Ppm2/Tcmp"/>
</dbReference>
<dbReference type="EC" id="2.1.1.233" evidence="3"/>
<evidence type="ECO:0000256" key="8">
    <source>
        <dbReference type="ARBA" id="ARBA00029681"/>
    </source>
</evidence>
<feature type="binding site" evidence="10">
    <location>
        <begin position="65"/>
        <end position="66"/>
    </location>
    <ligand>
        <name>S-adenosyl-L-methionine</name>
        <dbReference type="ChEBI" id="CHEBI:59789"/>
    </ligand>
</feature>
<evidence type="ECO:0000313" key="12">
    <source>
        <dbReference type="Proteomes" id="UP000070501"/>
    </source>
</evidence>
<dbReference type="STRING" id="196109.A0A136J605"/>
<feature type="binding site" evidence="10">
    <location>
        <position position="92"/>
    </location>
    <ligand>
        <name>S-adenosyl-L-methionine</name>
        <dbReference type="ChEBI" id="CHEBI:59789"/>
    </ligand>
</feature>
<dbReference type="GO" id="GO:0032259">
    <property type="term" value="P:methylation"/>
    <property type="evidence" value="ECO:0007669"/>
    <property type="project" value="UniProtKB-KW"/>
</dbReference>
<dbReference type="Pfam" id="PF04072">
    <property type="entry name" value="LCM"/>
    <property type="match status" value="1"/>
</dbReference>
<dbReference type="PANTHER" id="PTHR13600:SF21">
    <property type="entry name" value="LEUCINE CARBOXYL METHYLTRANSFERASE 1"/>
    <property type="match status" value="1"/>
</dbReference>
<comment type="similarity">
    <text evidence="2">Belongs to the methyltransferase superfamily. LCMT family.</text>
</comment>
<keyword evidence="6 11" id="KW-0808">Transferase</keyword>
<evidence type="ECO:0000256" key="10">
    <source>
        <dbReference type="PIRSR" id="PIRSR016305-1"/>
    </source>
</evidence>
<dbReference type="PANTHER" id="PTHR13600">
    <property type="entry name" value="LEUCINE CARBOXYL METHYLTRANSFERASE"/>
    <property type="match status" value="1"/>
</dbReference>
<protein>
    <recommendedName>
        <fullName evidence="4">Leucine carboxyl methyltransferase 1</fullName>
        <ecNumber evidence="3">2.1.1.233</ecNumber>
    </recommendedName>
    <alternativeName>
        <fullName evidence="8">Protein phosphatase methyltransferase 1</fullName>
    </alternativeName>
    <alternativeName>
        <fullName evidence="9">[Phosphatase 2A protein]-leucine-carboxy methyltransferase 1</fullName>
    </alternativeName>
</protein>
<dbReference type="PIRSF" id="PIRSF016305">
    <property type="entry name" value="LCM_mtfrase"/>
    <property type="match status" value="1"/>
</dbReference>